<sequence length="71" mass="8024">MTFPCRSSFHRPSLEAQTPADLQWSKSLFLSAEFQMYRSHRKNQAPTAIAFAGIRPSFTSPRWNILPVGVG</sequence>
<reference evidence="1 2" key="1">
    <citation type="journal article" date="2012" name="PLoS Pathog.">
        <title>Diverse lifestyles and strategies of plant pathogenesis encoded in the genomes of eighteen Dothideomycetes fungi.</title>
        <authorList>
            <person name="Ohm R.A."/>
            <person name="Feau N."/>
            <person name="Henrissat B."/>
            <person name="Schoch C.L."/>
            <person name="Horwitz B.A."/>
            <person name="Barry K.W."/>
            <person name="Condon B.J."/>
            <person name="Copeland A.C."/>
            <person name="Dhillon B."/>
            <person name="Glaser F."/>
            <person name="Hesse C.N."/>
            <person name="Kosti I."/>
            <person name="LaButti K."/>
            <person name="Lindquist E.A."/>
            <person name="Lucas S."/>
            <person name="Salamov A.A."/>
            <person name="Bradshaw R.E."/>
            <person name="Ciuffetti L."/>
            <person name="Hamelin R.C."/>
            <person name="Kema G.H.J."/>
            <person name="Lawrence C."/>
            <person name="Scott J.A."/>
            <person name="Spatafora J.W."/>
            <person name="Turgeon B.G."/>
            <person name="de Wit P.J.G.M."/>
            <person name="Zhong S."/>
            <person name="Goodwin S.B."/>
            <person name="Grigoriev I.V."/>
        </authorList>
    </citation>
    <scope>NUCLEOTIDE SEQUENCE [LARGE SCALE GENOMIC DNA]</scope>
    <source>
        <strain evidence="1 2">UAMH 10762</strain>
    </source>
</reference>
<protein>
    <submittedName>
        <fullName evidence="1">Uncharacterized protein</fullName>
    </submittedName>
</protein>
<evidence type="ECO:0000313" key="1">
    <source>
        <dbReference type="EMBL" id="EMC97260.1"/>
    </source>
</evidence>
<dbReference type="HOGENOM" id="CLU_2739634_0_0_1"/>
<evidence type="ECO:0000313" key="2">
    <source>
        <dbReference type="Proteomes" id="UP000011761"/>
    </source>
</evidence>
<gene>
    <name evidence="1" type="ORF">BAUCODRAFT_33004</name>
</gene>
<dbReference type="AlphaFoldDB" id="M2NE77"/>
<keyword evidence="2" id="KW-1185">Reference proteome</keyword>
<dbReference type="EMBL" id="KB445554">
    <property type="protein sequence ID" value="EMC97260.1"/>
    <property type="molecule type" value="Genomic_DNA"/>
</dbReference>
<dbReference type="Proteomes" id="UP000011761">
    <property type="component" value="Unassembled WGS sequence"/>
</dbReference>
<accession>M2NE77</accession>
<dbReference type="KEGG" id="bcom:BAUCODRAFT_33004"/>
<dbReference type="GeneID" id="19111923"/>
<name>M2NE77_BAUPA</name>
<organism evidence="1 2">
    <name type="scientific">Baudoinia panamericana (strain UAMH 10762)</name>
    <name type="common">Angels' share fungus</name>
    <name type="synonym">Baudoinia compniacensis (strain UAMH 10762)</name>
    <dbReference type="NCBI Taxonomy" id="717646"/>
    <lineage>
        <taxon>Eukaryota</taxon>
        <taxon>Fungi</taxon>
        <taxon>Dikarya</taxon>
        <taxon>Ascomycota</taxon>
        <taxon>Pezizomycotina</taxon>
        <taxon>Dothideomycetes</taxon>
        <taxon>Dothideomycetidae</taxon>
        <taxon>Mycosphaerellales</taxon>
        <taxon>Teratosphaeriaceae</taxon>
        <taxon>Baudoinia</taxon>
    </lineage>
</organism>
<proteinExistence type="predicted"/>
<dbReference type="RefSeq" id="XP_007675221.1">
    <property type="nucleotide sequence ID" value="XM_007677031.1"/>
</dbReference>